<sequence>TLFDKAESASNILNWLDTVVYPNKEDRPDYICIDKACLVLRHLALQPEYWNEWSQTTRFIVDTYHYINHKADDLLCRTYCNPTLESGDLVGERIDDDGTIHKVREFNTEASEQLNAWMTGFDSILKRMVAKNFRWFLHSMLFYHVKHVLEKKNINTSNKEVQVFRSWDNEDDEDEVVSSTYEDDAEEVDAEVEEVEEESSGSSESVEENEEVEEDEEEEMMVEEDDEEEDEYSD</sequence>
<reference evidence="2" key="1">
    <citation type="submission" date="2020-11" db="EMBL/GenBank/DDBJ databases">
        <authorList>
            <consortium name="DOE Joint Genome Institute"/>
            <person name="Ahrendt S."/>
            <person name="Riley R."/>
            <person name="Andreopoulos W."/>
            <person name="Labutti K."/>
            <person name="Pangilinan J."/>
            <person name="Ruiz-Duenas F.J."/>
            <person name="Barrasa J.M."/>
            <person name="Sanchez-Garcia M."/>
            <person name="Camarero S."/>
            <person name="Miyauchi S."/>
            <person name="Serrano A."/>
            <person name="Linde D."/>
            <person name="Babiker R."/>
            <person name="Drula E."/>
            <person name="Ayuso-Fernandez I."/>
            <person name="Pacheco R."/>
            <person name="Padilla G."/>
            <person name="Ferreira P."/>
            <person name="Barriuso J."/>
            <person name="Kellner H."/>
            <person name="Castanera R."/>
            <person name="Alfaro M."/>
            <person name="Ramirez L."/>
            <person name="Pisabarro A.G."/>
            <person name="Kuo A."/>
            <person name="Tritt A."/>
            <person name="Lipzen A."/>
            <person name="He G."/>
            <person name="Yan M."/>
            <person name="Ng V."/>
            <person name="Cullen D."/>
            <person name="Martin F."/>
            <person name="Rosso M.-N."/>
            <person name="Henrissat B."/>
            <person name="Hibbett D."/>
            <person name="Martinez A.T."/>
            <person name="Grigoriev I.V."/>
        </authorList>
    </citation>
    <scope>NUCLEOTIDE SEQUENCE</scope>
    <source>
        <strain evidence="2">CIRM-BRFM 674</strain>
    </source>
</reference>
<proteinExistence type="predicted"/>
<evidence type="ECO:0000256" key="1">
    <source>
        <dbReference type="SAM" id="MobiDB-lite"/>
    </source>
</evidence>
<keyword evidence="3" id="KW-1185">Reference proteome</keyword>
<dbReference type="EMBL" id="MU155839">
    <property type="protein sequence ID" value="KAF9470824.1"/>
    <property type="molecule type" value="Genomic_DNA"/>
</dbReference>
<gene>
    <name evidence="2" type="ORF">BDN70DRAFT_901817</name>
</gene>
<evidence type="ECO:0000313" key="2">
    <source>
        <dbReference type="EMBL" id="KAF9470824.1"/>
    </source>
</evidence>
<dbReference type="OrthoDB" id="2527272at2759"/>
<feature type="region of interest" description="Disordered" evidence="1">
    <location>
        <begin position="167"/>
        <end position="234"/>
    </location>
</feature>
<name>A0A9P5YK89_9AGAR</name>
<accession>A0A9P5YK89</accession>
<organism evidence="2 3">
    <name type="scientific">Pholiota conissans</name>
    <dbReference type="NCBI Taxonomy" id="109636"/>
    <lineage>
        <taxon>Eukaryota</taxon>
        <taxon>Fungi</taxon>
        <taxon>Dikarya</taxon>
        <taxon>Basidiomycota</taxon>
        <taxon>Agaricomycotina</taxon>
        <taxon>Agaricomycetes</taxon>
        <taxon>Agaricomycetidae</taxon>
        <taxon>Agaricales</taxon>
        <taxon>Agaricineae</taxon>
        <taxon>Strophariaceae</taxon>
        <taxon>Pholiota</taxon>
    </lineage>
</organism>
<protein>
    <submittedName>
        <fullName evidence="2">Uncharacterized protein</fullName>
    </submittedName>
</protein>
<comment type="caution">
    <text evidence="2">The sequence shown here is derived from an EMBL/GenBank/DDBJ whole genome shotgun (WGS) entry which is preliminary data.</text>
</comment>
<evidence type="ECO:0000313" key="3">
    <source>
        <dbReference type="Proteomes" id="UP000807469"/>
    </source>
</evidence>
<dbReference type="Proteomes" id="UP000807469">
    <property type="component" value="Unassembled WGS sequence"/>
</dbReference>
<feature type="non-terminal residue" evidence="2">
    <location>
        <position position="1"/>
    </location>
</feature>
<dbReference type="AlphaFoldDB" id="A0A9P5YK89"/>
<feature type="compositionally biased region" description="Acidic residues" evidence="1">
    <location>
        <begin position="169"/>
        <end position="234"/>
    </location>
</feature>